<keyword evidence="2" id="KW-1185">Reference proteome</keyword>
<organism evidence="1 2">
    <name type="scientific">Austropuccinia psidii MF-1</name>
    <dbReference type="NCBI Taxonomy" id="1389203"/>
    <lineage>
        <taxon>Eukaryota</taxon>
        <taxon>Fungi</taxon>
        <taxon>Dikarya</taxon>
        <taxon>Basidiomycota</taxon>
        <taxon>Pucciniomycotina</taxon>
        <taxon>Pucciniomycetes</taxon>
        <taxon>Pucciniales</taxon>
        <taxon>Sphaerophragmiaceae</taxon>
        <taxon>Austropuccinia</taxon>
    </lineage>
</organism>
<reference evidence="1" key="1">
    <citation type="submission" date="2021-03" db="EMBL/GenBank/DDBJ databases">
        <title>Draft genome sequence of rust myrtle Austropuccinia psidii MF-1, a brazilian biotype.</title>
        <authorList>
            <person name="Quecine M.C."/>
            <person name="Pachon D.M.R."/>
            <person name="Bonatelli M.L."/>
            <person name="Correr F.H."/>
            <person name="Franceschini L.M."/>
            <person name="Leite T.F."/>
            <person name="Margarido G.R.A."/>
            <person name="Almeida C.A."/>
            <person name="Ferrarezi J.A."/>
            <person name="Labate C.A."/>
        </authorList>
    </citation>
    <scope>NUCLEOTIDE SEQUENCE</scope>
    <source>
        <strain evidence="1">MF-1</strain>
    </source>
</reference>
<dbReference type="PANTHER" id="PTHR11439">
    <property type="entry name" value="GAG-POL-RELATED RETROTRANSPOSON"/>
    <property type="match status" value="1"/>
</dbReference>
<name>A0A9Q3DXM1_9BASI</name>
<protein>
    <recommendedName>
        <fullName evidence="3">Reverse transcriptase Ty1/copia-type domain-containing protein</fullName>
    </recommendedName>
</protein>
<dbReference type="EMBL" id="AVOT02022005">
    <property type="protein sequence ID" value="MBW0511139.1"/>
    <property type="molecule type" value="Genomic_DNA"/>
</dbReference>
<dbReference type="CDD" id="cd09272">
    <property type="entry name" value="RNase_HI_RT_Ty1"/>
    <property type="match status" value="1"/>
</dbReference>
<comment type="caution">
    <text evidence="1">The sequence shown here is derived from an EMBL/GenBank/DDBJ whole genome shotgun (WGS) entry which is preliminary data.</text>
</comment>
<sequence length="271" mass="30309">MESSWAALMQFSNNSKRRCRANLRLRIDQHLLADQIVSAYQRPVVHKLNQLPDEMLTSNDSNAINTSIFQSTIGSLMYLSNGTRPDISYAVHLLARFASNPGLSHWRALDHLIGYLSRHPHLSLSYGDTGKGFELWADANWGGDHQRSTSGYIIKVFGNVVAWGSKRQTVVAMSTCAAEYVALSEGSQLLSLLRLVGEPILGTQPISIYCDNREAILIADDNLSKKQTKYLDRAFYFVNDFIRAYKVTLKWVSSAEQQADILTKPLGAVKL</sequence>
<gene>
    <name evidence="1" type="ORF">O181_050854</name>
</gene>
<evidence type="ECO:0008006" key="3">
    <source>
        <dbReference type="Google" id="ProtNLM"/>
    </source>
</evidence>
<accession>A0A9Q3DXM1</accession>
<dbReference type="OrthoDB" id="3344688at2759"/>
<dbReference type="Proteomes" id="UP000765509">
    <property type="component" value="Unassembled WGS sequence"/>
</dbReference>
<dbReference type="AlphaFoldDB" id="A0A9Q3DXM1"/>
<dbReference type="PANTHER" id="PTHR11439:SF483">
    <property type="entry name" value="PEPTIDE SYNTHASE GLIP-LIKE, PUTATIVE (AFU_ORTHOLOGUE AFUA_3G12920)-RELATED"/>
    <property type="match status" value="1"/>
</dbReference>
<proteinExistence type="predicted"/>
<evidence type="ECO:0000313" key="1">
    <source>
        <dbReference type="EMBL" id="MBW0511139.1"/>
    </source>
</evidence>
<evidence type="ECO:0000313" key="2">
    <source>
        <dbReference type="Proteomes" id="UP000765509"/>
    </source>
</evidence>